<dbReference type="PRINTS" id="PR00819">
    <property type="entry name" value="CBXCFQXSUPER"/>
</dbReference>
<dbReference type="GO" id="GO:0003700">
    <property type="term" value="F:DNA-binding transcription factor activity"/>
    <property type="evidence" value="ECO:0007669"/>
    <property type="project" value="InterPro"/>
</dbReference>
<keyword evidence="3" id="KW-0067">ATP-binding</keyword>
<organism evidence="7">
    <name type="scientific">Mycobacterium xenopi 4042</name>
    <dbReference type="NCBI Taxonomy" id="1299334"/>
    <lineage>
        <taxon>Bacteria</taxon>
        <taxon>Bacillati</taxon>
        <taxon>Actinomycetota</taxon>
        <taxon>Actinomycetes</taxon>
        <taxon>Mycobacteriales</taxon>
        <taxon>Mycobacteriaceae</taxon>
        <taxon>Mycobacterium</taxon>
    </lineage>
</organism>
<dbReference type="FunFam" id="3.40.50.300:FF:000216">
    <property type="entry name" value="Type VII secretion ATPase EccA"/>
    <property type="match status" value="1"/>
</dbReference>
<evidence type="ECO:0000256" key="2">
    <source>
        <dbReference type="ARBA" id="ARBA00022741"/>
    </source>
</evidence>
<dbReference type="InterPro" id="IPR036388">
    <property type="entry name" value="WH-like_DNA-bd_sf"/>
</dbReference>
<dbReference type="InterPro" id="IPR000470">
    <property type="entry name" value="CbxX/CfqX_mono"/>
</dbReference>
<comment type="similarity">
    <text evidence="1">Belongs to the CbxX/CfxQ family.</text>
</comment>
<name>X7ZX20_MYCXE</name>
<dbReference type="InterPro" id="IPR036390">
    <property type="entry name" value="WH_DNA-bd_sf"/>
</dbReference>
<dbReference type="InterPro" id="IPR003959">
    <property type="entry name" value="ATPase_AAA_core"/>
</dbReference>
<dbReference type="NCBIfam" id="TIGR02880">
    <property type="entry name" value="cbbX_cfxQ"/>
    <property type="match status" value="1"/>
</dbReference>
<dbReference type="PROSITE" id="PS50931">
    <property type="entry name" value="HTH_LYSR"/>
    <property type="match status" value="1"/>
</dbReference>
<dbReference type="SUPFAM" id="SSF46785">
    <property type="entry name" value="Winged helix' DNA-binding domain"/>
    <property type="match status" value="1"/>
</dbReference>
<reference evidence="7" key="1">
    <citation type="submission" date="2014-01" db="EMBL/GenBank/DDBJ databases">
        <authorList>
            <person name="Brown-Elliot B."/>
            <person name="Wallace R."/>
            <person name="Lenaerts A."/>
            <person name="Ordway D."/>
            <person name="DeGroote M.A."/>
            <person name="Parker T."/>
            <person name="Sizemore C."/>
            <person name="Tallon L.J."/>
            <person name="Sadzewicz L.K."/>
            <person name="Sengamalay N."/>
            <person name="Fraser C.M."/>
            <person name="Hine E."/>
            <person name="Shefchek K.A."/>
            <person name="Das S.P."/>
            <person name="Tettelin H."/>
        </authorList>
    </citation>
    <scope>NUCLEOTIDE SEQUENCE [LARGE SCALE GENOMIC DNA]</scope>
    <source>
        <strain evidence="7">4042</strain>
    </source>
</reference>
<keyword evidence="4" id="KW-0238">DNA-binding</keyword>
<dbReference type="GO" id="GO:0005524">
    <property type="term" value="F:ATP binding"/>
    <property type="evidence" value="ECO:0007669"/>
    <property type="project" value="UniProtKB-KW"/>
</dbReference>
<dbReference type="PANTHER" id="PTHR43392:SF2">
    <property type="entry name" value="AAA-TYPE ATPASE FAMILY PROTEIN _ ANKYRIN REPEAT FAMILY PROTEIN"/>
    <property type="match status" value="1"/>
</dbReference>
<dbReference type="Pfam" id="PF17866">
    <property type="entry name" value="AAA_lid_6"/>
    <property type="match status" value="1"/>
</dbReference>
<dbReference type="InterPro" id="IPR003593">
    <property type="entry name" value="AAA+_ATPase"/>
</dbReference>
<dbReference type="Pfam" id="PF00126">
    <property type="entry name" value="HTH_1"/>
    <property type="match status" value="1"/>
</dbReference>
<dbReference type="Gene3D" id="3.40.50.300">
    <property type="entry name" value="P-loop containing nucleotide triphosphate hydrolases"/>
    <property type="match status" value="1"/>
</dbReference>
<dbReference type="PRINTS" id="PR00820">
    <property type="entry name" value="CBXXCFQX"/>
</dbReference>
<dbReference type="InterPro" id="IPR027417">
    <property type="entry name" value="P-loop_NTPase"/>
</dbReference>
<evidence type="ECO:0000313" key="7">
    <source>
        <dbReference type="EMBL" id="EUA23185.1"/>
    </source>
</evidence>
<dbReference type="GO" id="GO:0016887">
    <property type="term" value="F:ATP hydrolysis activity"/>
    <property type="evidence" value="ECO:0007669"/>
    <property type="project" value="InterPro"/>
</dbReference>
<evidence type="ECO:0000256" key="1">
    <source>
        <dbReference type="ARBA" id="ARBA00010378"/>
    </source>
</evidence>
<dbReference type="PANTHER" id="PTHR43392">
    <property type="entry name" value="AAA-TYPE ATPASE FAMILY PROTEIN / ANKYRIN REPEAT FAMILY PROTEIN"/>
    <property type="match status" value="1"/>
</dbReference>
<dbReference type="CDD" id="cd00009">
    <property type="entry name" value="AAA"/>
    <property type="match status" value="1"/>
</dbReference>
<evidence type="ECO:0000256" key="5">
    <source>
        <dbReference type="SAM" id="MobiDB-lite"/>
    </source>
</evidence>
<dbReference type="PATRIC" id="fig|1299334.3.peg.7498"/>
<dbReference type="EMBL" id="JAOB01000069">
    <property type="protein sequence ID" value="EUA23185.1"/>
    <property type="molecule type" value="Genomic_DNA"/>
</dbReference>
<dbReference type="InterPro" id="IPR041627">
    <property type="entry name" value="AAA_lid_6"/>
</dbReference>
<keyword evidence="2" id="KW-0547">Nucleotide-binding</keyword>
<dbReference type="InterPro" id="IPR000641">
    <property type="entry name" value="CbxX/CfxQ"/>
</dbReference>
<gene>
    <name evidence="7" type="primary">cbbX</name>
    <name evidence="7" type="ORF">I553_5548</name>
</gene>
<sequence length="396" mass="43509">MDLAEARRQSGVDEVLDKLDRELVGLQPVKTRVAEIAALLLVDKTRARFGITAQQPTLHMCFTGSPGTGKTTVAMRMAELLHRLGYLRRGHLVHVTRDDLVGEYIGHTAPKTKEVIKRAMGGVLFIDEAYYLYKVENERDYGSEAIEILLQVMENNRDDLVVILAGYADKMDTFFSANPGMQSRIAHHITFPDYTLNELEEIALLMAADLGYTFSDDARVALREYLSRRIKQPRFANARSVRNALERARLRHARRLFCDDGSADLPSLTTIEAPDLLASRVFDDAHAPPGHNDHRCSAARSGGAGRHGIGARAAERLVVTESAVSSALSALSAEVGVPLIDRHGRGVCLTPAGHRYVEYARRILGLHHEAVLAARGKPIPSTAPSGWPRSPPPASC</sequence>
<dbReference type="GO" id="GO:0003677">
    <property type="term" value="F:DNA binding"/>
    <property type="evidence" value="ECO:0007669"/>
    <property type="project" value="UniProtKB-KW"/>
</dbReference>
<dbReference type="SUPFAM" id="SSF52540">
    <property type="entry name" value="P-loop containing nucleoside triphosphate hydrolases"/>
    <property type="match status" value="1"/>
</dbReference>
<dbReference type="SMART" id="SM00382">
    <property type="entry name" value="AAA"/>
    <property type="match status" value="1"/>
</dbReference>
<dbReference type="Gene3D" id="1.10.8.60">
    <property type="match status" value="1"/>
</dbReference>
<dbReference type="Gene3D" id="1.10.10.10">
    <property type="entry name" value="Winged helix-like DNA-binding domain superfamily/Winged helix DNA-binding domain"/>
    <property type="match status" value="1"/>
</dbReference>
<evidence type="ECO:0000256" key="3">
    <source>
        <dbReference type="ARBA" id="ARBA00022840"/>
    </source>
</evidence>
<evidence type="ECO:0000259" key="6">
    <source>
        <dbReference type="PROSITE" id="PS50931"/>
    </source>
</evidence>
<dbReference type="InterPro" id="IPR000847">
    <property type="entry name" value="LysR_HTH_N"/>
</dbReference>
<feature type="region of interest" description="Disordered" evidence="5">
    <location>
        <begin position="377"/>
        <end position="396"/>
    </location>
</feature>
<dbReference type="Pfam" id="PF00004">
    <property type="entry name" value="AAA"/>
    <property type="match status" value="1"/>
</dbReference>
<accession>X7ZX20</accession>
<comment type="caution">
    <text evidence="7">The sequence shown here is derived from an EMBL/GenBank/DDBJ whole genome shotgun (WGS) entry which is preliminary data.</text>
</comment>
<feature type="domain" description="HTH lysR-type" evidence="6">
    <location>
        <begin position="311"/>
        <end position="350"/>
    </location>
</feature>
<proteinExistence type="inferred from homology"/>
<protein>
    <submittedName>
        <fullName evidence="7">CbbX protein</fullName>
    </submittedName>
</protein>
<dbReference type="InterPro" id="IPR050773">
    <property type="entry name" value="CbxX/CfxQ_RuBisCO_ESX"/>
</dbReference>
<dbReference type="AlphaFoldDB" id="X7ZX20"/>
<evidence type="ECO:0000256" key="4">
    <source>
        <dbReference type="ARBA" id="ARBA00023125"/>
    </source>
</evidence>